<evidence type="ECO:0000256" key="1">
    <source>
        <dbReference type="SAM" id="SignalP"/>
    </source>
</evidence>
<reference evidence="2 3" key="1">
    <citation type="submission" date="2019-04" db="EMBL/GenBank/DDBJ databases">
        <title>High contiguity whole genome sequence and gene annotation resource for two Venturia nashicola isolates.</title>
        <authorList>
            <person name="Prokchorchik M."/>
            <person name="Won K."/>
            <person name="Lee Y."/>
            <person name="Choi E.D."/>
            <person name="Segonzac C."/>
            <person name="Sohn K.H."/>
        </authorList>
    </citation>
    <scope>NUCLEOTIDE SEQUENCE [LARGE SCALE GENOMIC DNA]</scope>
    <source>
        <strain evidence="2 3">PRI2</strain>
    </source>
</reference>
<feature type="signal peptide" evidence="1">
    <location>
        <begin position="1"/>
        <end position="17"/>
    </location>
</feature>
<protein>
    <submittedName>
        <fullName evidence="2">DNA repair and recombination protein</fullName>
    </submittedName>
</protein>
<name>A0A4Z1PJ07_9PEZI</name>
<accession>A0A4Z1PJ07</accession>
<proteinExistence type="predicted"/>
<keyword evidence="1" id="KW-0732">Signal</keyword>
<dbReference type="EMBL" id="SNSC02000006">
    <property type="protein sequence ID" value="TID23360.1"/>
    <property type="molecule type" value="Genomic_DNA"/>
</dbReference>
<evidence type="ECO:0000313" key="3">
    <source>
        <dbReference type="Proteomes" id="UP000298493"/>
    </source>
</evidence>
<dbReference type="AlphaFoldDB" id="A0A4Z1PJ07"/>
<organism evidence="2 3">
    <name type="scientific">Venturia nashicola</name>
    <dbReference type="NCBI Taxonomy" id="86259"/>
    <lineage>
        <taxon>Eukaryota</taxon>
        <taxon>Fungi</taxon>
        <taxon>Dikarya</taxon>
        <taxon>Ascomycota</taxon>
        <taxon>Pezizomycotina</taxon>
        <taxon>Dothideomycetes</taxon>
        <taxon>Pleosporomycetidae</taxon>
        <taxon>Venturiales</taxon>
        <taxon>Venturiaceae</taxon>
        <taxon>Venturia</taxon>
    </lineage>
</organism>
<keyword evidence="3" id="KW-1185">Reference proteome</keyword>
<gene>
    <name evidence="2" type="ORF">E6O75_ATG02996</name>
</gene>
<feature type="chain" id="PRO_5021481573" evidence="1">
    <location>
        <begin position="18"/>
        <end position="476"/>
    </location>
</feature>
<sequence>MRTFLWPLALLASSVVAMPVAGNFMPHPKRQLPQQGIPSNPPIPKQMSMPLILAKPGLMKDIQPLVDAQVKNASGRFMGTPEAYKALTAMAKLMGATKTSAGKLYEFNIEELFTEYGITADPPEAKSVSRKQVSESKTGIPNAKAVKIRYGPYKIPSVKTANKLGQNGMLANFPHINGFDKPCDDDCTIIGMRQGLEYGNGSNANINSGLWLHHSVIFAIGQGRQDPACMQYDVSIPHISVNTTAFQSERIFSNGNERTDAVFPDMGHKDVGYKIRASDKFAGLLEIMNENPKVEVVYFTMIWDIIDGHPLPYEPLTIWHDVRNCGTSEVNPPDGKDKFTLESTLTAPLTAEILGSIGHVHDGGTSTSLYLDGQKLACQSDAQYGTTPDFISTSMGDEMSGMQTHANAAGTMKHVSNMGTCTAANGLTVKRMEKGQKWVLKAEYDFRKWPGMKGEDGKWDEVMGIHVMYVKKPKSK</sequence>
<dbReference type="Proteomes" id="UP000298493">
    <property type="component" value="Unassembled WGS sequence"/>
</dbReference>
<evidence type="ECO:0000313" key="2">
    <source>
        <dbReference type="EMBL" id="TID23360.1"/>
    </source>
</evidence>
<comment type="caution">
    <text evidence="2">The sequence shown here is derived from an EMBL/GenBank/DDBJ whole genome shotgun (WGS) entry which is preliminary data.</text>
</comment>